<sequence length="62" mass="7565">MMKMRKQTLVIGINFFYKDIRDQLASRLIILKYKEGDLYDIIYRISENNVFWFIPLYGNKLN</sequence>
<reference evidence="1" key="1">
    <citation type="journal article" date="2017" name="Appl. Environ. Microbiol.">
        <title>Molecular characterization of an Endozoicomonas-like organism causing infection in king scallop Pecten maximus L.</title>
        <authorList>
            <person name="Cano I."/>
            <person name="van Aerle R."/>
            <person name="Ross S."/>
            <person name="Verner-Jeffreys D.W."/>
            <person name="Paley R.K."/>
            <person name="Rimmer G."/>
            <person name="Ryder D."/>
            <person name="Hooper P."/>
            <person name="Stone D."/>
            <person name="Feist S.W."/>
        </authorList>
    </citation>
    <scope>NUCLEOTIDE SEQUENCE</scope>
</reference>
<evidence type="ECO:0000313" key="1">
    <source>
        <dbReference type="EMBL" id="PJE78356.1"/>
    </source>
</evidence>
<protein>
    <submittedName>
        <fullName evidence="1">Uncharacterized protein</fullName>
    </submittedName>
</protein>
<comment type="caution">
    <text evidence="1">The sequence shown here is derived from an EMBL/GenBank/DDBJ whole genome shotgun (WGS) entry which is preliminary data.</text>
</comment>
<dbReference type="AlphaFoldDB" id="A0A2H9T563"/>
<accession>A0A2H9T563</accession>
<proteinExistence type="predicted"/>
<organism evidence="1">
    <name type="scientific">invertebrate metagenome</name>
    <dbReference type="NCBI Taxonomy" id="1711999"/>
    <lineage>
        <taxon>unclassified sequences</taxon>
        <taxon>metagenomes</taxon>
        <taxon>organismal metagenomes</taxon>
    </lineage>
</organism>
<gene>
    <name evidence="1" type="ORF">CI610_02709</name>
</gene>
<name>A0A2H9T563_9ZZZZ</name>
<dbReference type="EMBL" id="NSIT01000196">
    <property type="protein sequence ID" value="PJE78356.1"/>
    <property type="molecule type" value="Genomic_DNA"/>
</dbReference>